<sequence length="353" mass="37350">MTATIHDVAQRAGCSIASVSRVLNGSAAISPALEARVREAIRELGYRPNALGRSLKTKSTRTVGVLVPSFTNPVFAASLAGVEQAARMAGYDIILAASDYDRDREPEALGALMAREVEGLVLTVADAEHSMLLDSLDRDGPPYVLLYNELAREGRAAVSVDNEGAVADLVGRLIGLGHERIAFVAGRFRASDRSRLRHQGYLAAMTGAGLEPLPVAEVEFLGDEAAFDRDLAALLGRTAPPTAFACSNDLLAIAVMAALRRAGLRVPEDASVTGFDGIAIGRQIHPSLATVETPTHAMGRAALELLLDIRTNRAPRATRRLAHRFRPGGSLAQAPAAGLAPSPTLPDETERKT</sequence>
<reference evidence="7" key="1">
    <citation type="journal article" date="2019" name="Int. J. Syst. Evol. Microbiol.">
        <title>The Global Catalogue of Microorganisms (GCM) 10K type strain sequencing project: providing services to taxonomists for standard genome sequencing and annotation.</title>
        <authorList>
            <consortium name="The Broad Institute Genomics Platform"/>
            <consortium name="The Broad Institute Genome Sequencing Center for Infectious Disease"/>
            <person name="Wu L."/>
            <person name="Ma J."/>
        </authorList>
    </citation>
    <scope>NUCLEOTIDE SEQUENCE [LARGE SCALE GENOMIC DNA]</scope>
    <source>
        <strain evidence="7">KCTC 42964</strain>
    </source>
</reference>
<dbReference type="PANTHER" id="PTHR30146">
    <property type="entry name" value="LACI-RELATED TRANSCRIPTIONAL REPRESSOR"/>
    <property type="match status" value="1"/>
</dbReference>
<dbReference type="InterPro" id="IPR010982">
    <property type="entry name" value="Lambda_DNA-bd_dom_sf"/>
</dbReference>
<evidence type="ECO:0000256" key="3">
    <source>
        <dbReference type="ARBA" id="ARBA00023163"/>
    </source>
</evidence>
<dbReference type="Pfam" id="PF00356">
    <property type="entry name" value="LacI"/>
    <property type="match status" value="1"/>
</dbReference>
<protein>
    <submittedName>
        <fullName evidence="6">LacI family DNA-binding transcriptional regulator</fullName>
    </submittedName>
</protein>
<feature type="domain" description="HTH lacI-type" evidence="5">
    <location>
        <begin position="3"/>
        <end position="57"/>
    </location>
</feature>
<evidence type="ECO:0000256" key="2">
    <source>
        <dbReference type="ARBA" id="ARBA00023125"/>
    </source>
</evidence>
<dbReference type="Pfam" id="PF13377">
    <property type="entry name" value="Peripla_BP_3"/>
    <property type="match status" value="1"/>
</dbReference>
<dbReference type="Proteomes" id="UP001595528">
    <property type="component" value="Unassembled WGS sequence"/>
</dbReference>
<dbReference type="InterPro" id="IPR046335">
    <property type="entry name" value="LacI/GalR-like_sensor"/>
</dbReference>
<organism evidence="6 7">
    <name type="scientific">Marinibaculum pumilum</name>
    <dbReference type="NCBI Taxonomy" id="1766165"/>
    <lineage>
        <taxon>Bacteria</taxon>
        <taxon>Pseudomonadati</taxon>
        <taxon>Pseudomonadota</taxon>
        <taxon>Alphaproteobacteria</taxon>
        <taxon>Rhodospirillales</taxon>
        <taxon>Rhodospirillaceae</taxon>
        <taxon>Marinibaculum</taxon>
    </lineage>
</organism>
<evidence type="ECO:0000256" key="4">
    <source>
        <dbReference type="SAM" id="MobiDB-lite"/>
    </source>
</evidence>
<comment type="caution">
    <text evidence="6">The sequence shown here is derived from an EMBL/GenBank/DDBJ whole genome shotgun (WGS) entry which is preliminary data.</text>
</comment>
<dbReference type="CDD" id="cd01392">
    <property type="entry name" value="HTH_LacI"/>
    <property type="match status" value="1"/>
</dbReference>
<evidence type="ECO:0000256" key="1">
    <source>
        <dbReference type="ARBA" id="ARBA00023015"/>
    </source>
</evidence>
<dbReference type="EMBL" id="JBHRTR010000011">
    <property type="protein sequence ID" value="MFC3226388.1"/>
    <property type="molecule type" value="Genomic_DNA"/>
</dbReference>
<dbReference type="PANTHER" id="PTHR30146:SF138">
    <property type="entry name" value="TRANSCRIPTIONAL REGULATORY PROTEIN"/>
    <property type="match status" value="1"/>
</dbReference>
<keyword evidence="2 6" id="KW-0238">DNA-binding</keyword>
<dbReference type="SUPFAM" id="SSF53822">
    <property type="entry name" value="Periplasmic binding protein-like I"/>
    <property type="match status" value="1"/>
</dbReference>
<name>A0ABV7KVH5_9PROT</name>
<evidence type="ECO:0000313" key="6">
    <source>
        <dbReference type="EMBL" id="MFC3226388.1"/>
    </source>
</evidence>
<gene>
    <name evidence="6" type="ORF">ACFOGJ_04060</name>
</gene>
<feature type="region of interest" description="Disordered" evidence="4">
    <location>
        <begin position="325"/>
        <end position="353"/>
    </location>
</feature>
<keyword evidence="3" id="KW-0804">Transcription</keyword>
<evidence type="ECO:0000259" key="5">
    <source>
        <dbReference type="PROSITE" id="PS50932"/>
    </source>
</evidence>
<keyword evidence="1" id="KW-0805">Transcription regulation</keyword>
<dbReference type="SMART" id="SM00354">
    <property type="entry name" value="HTH_LACI"/>
    <property type="match status" value="1"/>
</dbReference>
<dbReference type="InterPro" id="IPR028082">
    <property type="entry name" value="Peripla_BP_I"/>
</dbReference>
<keyword evidence="7" id="KW-1185">Reference proteome</keyword>
<proteinExistence type="predicted"/>
<dbReference type="Gene3D" id="1.10.260.40">
    <property type="entry name" value="lambda repressor-like DNA-binding domains"/>
    <property type="match status" value="1"/>
</dbReference>
<dbReference type="SUPFAM" id="SSF47413">
    <property type="entry name" value="lambda repressor-like DNA-binding domains"/>
    <property type="match status" value="1"/>
</dbReference>
<dbReference type="GO" id="GO:0003677">
    <property type="term" value="F:DNA binding"/>
    <property type="evidence" value="ECO:0007669"/>
    <property type="project" value="UniProtKB-KW"/>
</dbReference>
<dbReference type="RefSeq" id="WP_379898339.1">
    <property type="nucleotide sequence ID" value="NZ_JBHRTR010000011.1"/>
</dbReference>
<accession>A0ABV7KVH5</accession>
<evidence type="ECO:0000313" key="7">
    <source>
        <dbReference type="Proteomes" id="UP001595528"/>
    </source>
</evidence>
<dbReference type="PROSITE" id="PS50932">
    <property type="entry name" value="HTH_LACI_2"/>
    <property type="match status" value="1"/>
</dbReference>
<dbReference type="Gene3D" id="3.40.50.2300">
    <property type="match status" value="2"/>
</dbReference>
<dbReference type="InterPro" id="IPR000843">
    <property type="entry name" value="HTH_LacI"/>
</dbReference>